<protein>
    <recommendedName>
        <fullName evidence="7 27">Na(+)-translocating NADH-quinone reductase subunit F</fullName>
        <shortName evidence="27">Na(+)-NQR subunit F</shortName>
        <shortName evidence="27">Na(+)-translocating NQR subunit F</shortName>
        <ecNumber evidence="6 27">7.2.1.1</ecNumber>
    </recommendedName>
    <alternativeName>
        <fullName evidence="25 27">NQR complex subunit F</fullName>
    </alternativeName>
    <alternativeName>
        <fullName evidence="24 27">NQR-1 subunit F</fullName>
    </alternativeName>
</protein>
<dbReference type="PROSITE" id="PS51085">
    <property type="entry name" value="2FE2S_FER_2"/>
    <property type="match status" value="1"/>
</dbReference>
<keyword evidence="18 27" id="KW-0520">NAD</keyword>
<comment type="function">
    <text evidence="2 27">NQR complex catalyzes the reduction of ubiquinone-1 to ubiquinol by two successive reactions, coupled with the transport of Na(+) ions from the cytoplasm to the periplasm. The first step is catalyzed by NqrF, which accepts electrons from NADH and reduces ubiquinone-1 to ubisemiquinone by a one-electron transfer pathway.</text>
</comment>
<evidence type="ECO:0000256" key="11">
    <source>
        <dbReference type="ARBA" id="ARBA00022630"/>
    </source>
</evidence>
<evidence type="ECO:0000256" key="24">
    <source>
        <dbReference type="ARBA" id="ARBA00030032"/>
    </source>
</evidence>
<dbReference type="GO" id="GO:0006814">
    <property type="term" value="P:sodium ion transport"/>
    <property type="evidence" value="ECO:0007669"/>
    <property type="project" value="UniProtKB-UniRule"/>
</dbReference>
<dbReference type="GO" id="GO:0005886">
    <property type="term" value="C:plasma membrane"/>
    <property type="evidence" value="ECO:0007669"/>
    <property type="project" value="UniProtKB-SubCell"/>
</dbReference>
<evidence type="ECO:0000259" key="28">
    <source>
        <dbReference type="PROSITE" id="PS51085"/>
    </source>
</evidence>
<proteinExistence type="inferred from homology"/>
<keyword evidence="31" id="KW-1185">Reference proteome</keyword>
<organism evidence="30 31">
    <name type="scientific">Geovibrio thiophilus</name>
    <dbReference type="NCBI Taxonomy" id="139438"/>
    <lineage>
        <taxon>Bacteria</taxon>
        <taxon>Pseudomonadati</taxon>
        <taxon>Deferribacterota</taxon>
        <taxon>Deferribacteres</taxon>
        <taxon>Deferribacterales</taxon>
        <taxon>Geovibrionaceae</taxon>
        <taxon>Geovibrio</taxon>
    </lineage>
</organism>
<dbReference type="SUPFAM" id="SSF54292">
    <property type="entry name" value="2Fe-2S ferredoxin-like"/>
    <property type="match status" value="1"/>
</dbReference>
<dbReference type="InterPro" id="IPR010205">
    <property type="entry name" value="NqrF"/>
</dbReference>
<evidence type="ECO:0000256" key="12">
    <source>
        <dbReference type="ARBA" id="ARBA00022714"/>
    </source>
</evidence>
<feature type="domain" description="FAD-binding FR-type" evidence="29">
    <location>
        <begin position="129"/>
        <end position="269"/>
    </location>
</feature>
<dbReference type="InterPro" id="IPR012675">
    <property type="entry name" value="Beta-grasp_dom_sf"/>
</dbReference>
<evidence type="ECO:0000256" key="7">
    <source>
        <dbReference type="ARBA" id="ARBA00019729"/>
    </source>
</evidence>
<accession>A0A410K253</accession>
<keyword evidence="15 27" id="KW-1278">Translocase</keyword>
<feature type="binding site" evidence="27">
    <location>
        <position position="110"/>
    </location>
    <ligand>
        <name>[2Fe-2S] cluster</name>
        <dbReference type="ChEBI" id="CHEBI:190135"/>
    </ligand>
</feature>
<dbReference type="Pfam" id="PF00111">
    <property type="entry name" value="Fer2"/>
    <property type="match status" value="1"/>
</dbReference>
<dbReference type="HAMAP" id="MF_00430">
    <property type="entry name" value="NqrF"/>
    <property type="match status" value="1"/>
</dbReference>
<comment type="catalytic activity">
    <reaction evidence="26 27">
        <text>a ubiquinone + n Na(+)(in) + NADH + H(+) = a ubiquinol + n Na(+)(out) + NAD(+)</text>
        <dbReference type="Rhea" id="RHEA:47748"/>
        <dbReference type="Rhea" id="RHEA-COMP:9565"/>
        <dbReference type="Rhea" id="RHEA-COMP:9566"/>
        <dbReference type="ChEBI" id="CHEBI:15378"/>
        <dbReference type="ChEBI" id="CHEBI:16389"/>
        <dbReference type="ChEBI" id="CHEBI:17976"/>
        <dbReference type="ChEBI" id="CHEBI:29101"/>
        <dbReference type="ChEBI" id="CHEBI:57540"/>
        <dbReference type="ChEBI" id="CHEBI:57945"/>
        <dbReference type="EC" id="7.2.1.1"/>
    </reaction>
</comment>
<sequence>MEIVLGVALFTAIILFLAGFILTAKQWLVPAGSVRIIINDSEDKALSVQRGGKLLSVLADEKIFVSSACGGGGSCGQCKVIVHEGGGDILPTEKSHINRKMEREGYRLSCQLTVKEDLKIEVPAEVFSARQWECELISNRNVATFIKEIVLKLPEGEDVNFRAGGYIQVMVPPYEADFIQIDVGEKYHAAWEKFGIYQYSSKVDEPVVRAYSMANYPDEKGVIKLNVRIATPPPKTVGIPPGKGSTYLHTRKPGDKITITGPFGEFHATDNDTEMIFLGGGAGMAPLRSIVFDELKRKGTKRKISYWYGARSVAELFYDEDFKQLEKEFENFSWHVVMSEPLPEDNWTGYKGFVHCIAYDAYLRNHPAPEDCEYYLCGPPVMIDAVLDLLDRLGVEPENIYFDDFGG</sequence>
<evidence type="ECO:0000256" key="1">
    <source>
        <dbReference type="ARBA" id="ARBA00001974"/>
    </source>
</evidence>
<dbReference type="KEGG" id="gtl:EP073_09570"/>
<evidence type="ECO:0000256" key="22">
    <source>
        <dbReference type="ARBA" id="ARBA00023136"/>
    </source>
</evidence>
<evidence type="ECO:0000256" key="15">
    <source>
        <dbReference type="ARBA" id="ARBA00022967"/>
    </source>
</evidence>
<evidence type="ECO:0000256" key="14">
    <source>
        <dbReference type="ARBA" id="ARBA00022827"/>
    </source>
</evidence>
<dbReference type="InterPro" id="IPR017938">
    <property type="entry name" value="Riboflavin_synthase-like_b-brl"/>
</dbReference>
<feature type="binding site" evidence="27">
    <location>
        <position position="69"/>
    </location>
    <ligand>
        <name>[2Fe-2S] cluster</name>
        <dbReference type="ChEBI" id="CHEBI:190135"/>
    </ligand>
</feature>
<keyword evidence="27" id="KW-1133">Transmembrane helix</keyword>
<keyword evidence="16 27" id="KW-0408">Iron</keyword>
<evidence type="ECO:0000256" key="27">
    <source>
        <dbReference type="HAMAP-Rule" id="MF_00430"/>
    </source>
</evidence>
<evidence type="ECO:0000256" key="17">
    <source>
        <dbReference type="ARBA" id="ARBA00023014"/>
    </source>
</evidence>
<keyword evidence="19 27" id="KW-0915">Sodium</keyword>
<name>A0A410K253_9BACT</name>
<keyword evidence="13 27" id="KW-0479">Metal-binding</keyword>
<dbReference type="PANTHER" id="PTHR43644">
    <property type="entry name" value="NA(+)-TRANSLOCATING NADH-QUINONE REDUCTASE SUBUNIT"/>
    <property type="match status" value="1"/>
</dbReference>
<dbReference type="FunFam" id="3.40.50.80:FF:000014">
    <property type="entry name" value="Na(+)-translocating NADH-quinone reductase subunit F"/>
    <property type="match status" value="1"/>
</dbReference>
<dbReference type="Proteomes" id="UP000287502">
    <property type="component" value="Chromosome"/>
</dbReference>
<comment type="similarity">
    <text evidence="4 27">Belongs to the NqrF family.</text>
</comment>
<evidence type="ECO:0000256" key="26">
    <source>
        <dbReference type="ARBA" id="ARBA00048891"/>
    </source>
</evidence>
<dbReference type="SUPFAM" id="SSF52343">
    <property type="entry name" value="Ferredoxin reductase-like, C-terminal NADP-linked domain"/>
    <property type="match status" value="1"/>
</dbReference>
<dbReference type="EC" id="7.2.1.1" evidence="6 27"/>
<comment type="subcellular location">
    <subcellularLocation>
        <location evidence="3">Cell inner membrane</location>
    </subcellularLocation>
    <subcellularLocation>
        <location evidence="27">Cell membrane</location>
        <topology evidence="27">Single-pass membrane protein</topology>
    </subcellularLocation>
</comment>
<evidence type="ECO:0000256" key="2">
    <source>
        <dbReference type="ARBA" id="ARBA00002972"/>
    </source>
</evidence>
<keyword evidence="17 27" id="KW-0411">Iron-sulfur</keyword>
<dbReference type="OrthoDB" id="9806195at2"/>
<reference evidence="30 31" key="1">
    <citation type="submission" date="2019-01" db="EMBL/GenBank/DDBJ databases">
        <title>Geovibrio thiophilus DSM 11263, complete genome.</title>
        <authorList>
            <person name="Spring S."/>
            <person name="Bunk B."/>
            <person name="Sproer C."/>
        </authorList>
    </citation>
    <scope>NUCLEOTIDE SEQUENCE [LARGE SCALE GENOMIC DNA]</scope>
    <source>
        <strain evidence="30 31">DSM 11263</strain>
    </source>
</reference>
<dbReference type="SUPFAM" id="SSF63380">
    <property type="entry name" value="Riboflavin synthase domain-like"/>
    <property type="match status" value="1"/>
</dbReference>
<keyword evidence="14 27" id="KW-0274">FAD</keyword>
<comment type="cofactor">
    <cofactor evidence="1 27">
        <name>FAD</name>
        <dbReference type="ChEBI" id="CHEBI:57692"/>
    </cofactor>
</comment>
<evidence type="ECO:0000256" key="8">
    <source>
        <dbReference type="ARBA" id="ARBA00022448"/>
    </source>
</evidence>
<dbReference type="AlphaFoldDB" id="A0A410K253"/>
<evidence type="ECO:0000256" key="4">
    <source>
        <dbReference type="ARBA" id="ARBA00005570"/>
    </source>
</evidence>
<dbReference type="Gene3D" id="3.40.50.80">
    <property type="entry name" value="Nucleotide-binding domain of ferredoxin-NADP reductase (FNR) module"/>
    <property type="match status" value="1"/>
</dbReference>
<evidence type="ECO:0000256" key="16">
    <source>
        <dbReference type="ARBA" id="ARBA00023004"/>
    </source>
</evidence>
<keyword evidence="9 27" id="KW-1003">Cell membrane</keyword>
<dbReference type="RefSeq" id="WP_128467811.1">
    <property type="nucleotide sequence ID" value="NZ_CP035108.1"/>
</dbReference>
<dbReference type="GO" id="GO:0051537">
    <property type="term" value="F:2 iron, 2 sulfur cluster binding"/>
    <property type="evidence" value="ECO:0007669"/>
    <property type="project" value="UniProtKB-KW"/>
</dbReference>
<dbReference type="InterPro" id="IPR039261">
    <property type="entry name" value="FNR_nucleotide-bd"/>
</dbReference>
<keyword evidence="21 27" id="KW-0830">Ubiquinone</keyword>
<evidence type="ECO:0000256" key="9">
    <source>
        <dbReference type="ARBA" id="ARBA00022475"/>
    </source>
</evidence>
<dbReference type="GO" id="GO:0046872">
    <property type="term" value="F:metal ion binding"/>
    <property type="evidence" value="ECO:0007669"/>
    <property type="project" value="UniProtKB-KW"/>
</dbReference>
<keyword evidence="23 27" id="KW-0739">Sodium transport</keyword>
<feature type="binding site" evidence="27">
    <location>
        <position position="78"/>
    </location>
    <ligand>
        <name>[2Fe-2S] cluster</name>
        <dbReference type="ChEBI" id="CHEBI:190135"/>
    </ligand>
</feature>
<dbReference type="PROSITE" id="PS51384">
    <property type="entry name" value="FAD_FR"/>
    <property type="match status" value="1"/>
</dbReference>
<keyword evidence="10" id="KW-0997">Cell inner membrane</keyword>
<dbReference type="Gene3D" id="2.40.30.10">
    <property type="entry name" value="Translation factors"/>
    <property type="match status" value="1"/>
</dbReference>
<evidence type="ECO:0000256" key="20">
    <source>
        <dbReference type="ARBA" id="ARBA00023065"/>
    </source>
</evidence>
<dbReference type="Pfam" id="PF00970">
    <property type="entry name" value="FAD_binding_6"/>
    <property type="match status" value="1"/>
</dbReference>
<evidence type="ECO:0000256" key="18">
    <source>
        <dbReference type="ARBA" id="ARBA00023027"/>
    </source>
</evidence>
<evidence type="ECO:0000256" key="19">
    <source>
        <dbReference type="ARBA" id="ARBA00023053"/>
    </source>
</evidence>
<dbReference type="InterPro" id="IPR008333">
    <property type="entry name" value="Cbr1-like_FAD-bd_dom"/>
</dbReference>
<dbReference type="NCBIfam" id="TIGR01941">
    <property type="entry name" value="nqrF"/>
    <property type="match status" value="1"/>
</dbReference>
<gene>
    <name evidence="27" type="primary">nqrF</name>
    <name evidence="30" type="ORF">EP073_09570</name>
</gene>
<evidence type="ECO:0000313" key="31">
    <source>
        <dbReference type="Proteomes" id="UP000287502"/>
    </source>
</evidence>
<evidence type="ECO:0000256" key="3">
    <source>
        <dbReference type="ARBA" id="ARBA00004533"/>
    </source>
</evidence>
<dbReference type="GO" id="GO:0009055">
    <property type="term" value="F:electron transfer activity"/>
    <property type="evidence" value="ECO:0007669"/>
    <property type="project" value="UniProtKB-UniRule"/>
</dbReference>
<dbReference type="GO" id="GO:0016655">
    <property type="term" value="F:oxidoreductase activity, acting on NAD(P)H, quinone or similar compound as acceptor"/>
    <property type="evidence" value="ECO:0007669"/>
    <property type="project" value="InterPro"/>
</dbReference>
<evidence type="ECO:0000313" key="30">
    <source>
        <dbReference type="EMBL" id="QAR34506.1"/>
    </source>
</evidence>
<dbReference type="Gene3D" id="3.10.20.30">
    <property type="match status" value="1"/>
</dbReference>
<evidence type="ECO:0000256" key="5">
    <source>
        <dbReference type="ARBA" id="ARBA00011309"/>
    </source>
</evidence>
<dbReference type="PANTHER" id="PTHR43644:SF1">
    <property type="entry name" value="NAD(P)H-FLAVIN REDUCTASE"/>
    <property type="match status" value="1"/>
</dbReference>
<dbReference type="Pfam" id="PF00175">
    <property type="entry name" value="NAD_binding_1"/>
    <property type="match status" value="1"/>
</dbReference>
<evidence type="ECO:0000256" key="6">
    <source>
        <dbReference type="ARBA" id="ARBA00013099"/>
    </source>
</evidence>
<feature type="domain" description="2Fe-2S ferredoxin-type" evidence="28">
    <location>
        <begin position="32"/>
        <end position="126"/>
    </location>
</feature>
<dbReference type="PIRSF" id="PIRSF000044">
    <property type="entry name" value="Cis_Diol_DH_RD"/>
    <property type="match status" value="1"/>
</dbReference>
<evidence type="ECO:0000259" key="29">
    <source>
        <dbReference type="PROSITE" id="PS51384"/>
    </source>
</evidence>
<keyword evidence="27" id="KW-0812">Transmembrane</keyword>
<comment type="subunit">
    <text evidence="5 27">Composed of six subunits; NqrA, NqrB, NqrC, NqrD, NqrE and NqrF.</text>
</comment>
<evidence type="ECO:0000256" key="23">
    <source>
        <dbReference type="ARBA" id="ARBA00023201"/>
    </source>
</evidence>
<dbReference type="PRINTS" id="PR00371">
    <property type="entry name" value="FPNCR"/>
</dbReference>
<keyword evidence="20 27" id="KW-0406">Ion transport</keyword>
<feature type="binding site" evidence="27">
    <location>
        <position position="75"/>
    </location>
    <ligand>
        <name>[2Fe-2S] cluster</name>
        <dbReference type="ChEBI" id="CHEBI:190135"/>
    </ligand>
</feature>
<evidence type="ECO:0000256" key="10">
    <source>
        <dbReference type="ARBA" id="ARBA00022519"/>
    </source>
</evidence>
<keyword evidence="11 27" id="KW-0285">Flavoprotein</keyword>
<keyword evidence="8 27" id="KW-0813">Transport</keyword>
<evidence type="ECO:0000256" key="21">
    <source>
        <dbReference type="ARBA" id="ARBA00023075"/>
    </source>
</evidence>
<dbReference type="EMBL" id="CP035108">
    <property type="protein sequence ID" value="QAR34506.1"/>
    <property type="molecule type" value="Genomic_DNA"/>
</dbReference>
<dbReference type="InterPro" id="IPR017927">
    <property type="entry name" value="FAD-bd_FR_type"/>
</dbReference>
<dbReference type="InterPro" id="IPR001433">
    <property type="entry name" value="OxRdtase_FAD/NAD-bd"/>
</dbReference>
<evidence type="ECO:0000256" key="25">
    <source>
        <dbReference type="ARBA" id="ARBA00030787"/>
    </source>
</evidence>
<dbReference type="InterPro" id="IPR001041">
    <property type="entry name" value="2Fe-2S_ferredoxin-type"/>
</dbReference>
<dbReference type="InterPro" id="IPR036010">
    <property type="entry name" value="2Fe-2S_ferredoxin-like_sf"/>
</dbReference>
<keyword evidence="12 27" id="KW-0001">2Fe-2S</keyword>
<dbReference type="InterPro" id="IPR001709">
    <property type="entry name" value="Flavoprot_Pyr_Nucl_cyt_Rdtase"/>
</dbReference>
<comment type="cofactor">
    <cofactor evidence="27">
        <name>[2Fe-2S] cluster</name>
        <dbReference type="ChEBI" id="CHEBI:190135"/>
    </cofactor>
    <text evidence="27">Binds 1 [2Fe-2S] cluster.</text>
</comment>
<dbReference type="CDD" id="cd06188">
    <property type="entry name" value="NADH_quinone_reductase"/>
    <property type="match status" value="1"/>
</dbReference>
<evidence type="ECO:0000256" key="13">
    <source>
        <dbReference type="ARBA" id="ARBA00022723"/>
    </source>
</evidence>
<keyword evidence="22 27" id="KW-0472">Membrane</keyword>